<dbReference type="Proteomes" id="UP000595814">
    <property type="component" value="Chromosome"/>
</dbReference>
<sequence>MSESNILAVVNGREITKEEVQSFINMMGQQGAQFNNEEGMKKVTDELVNQELFYFDALKNGLDKNEDYLKEIERIKESALKQFAVNNFLKDIEIKDSEVEEYYNSHKEYFKKPEMVTASHILVEDEEKAKKVKEEIENGKSFEEAAVEYSTCPSKEKGGSLGQFGRGQMVPEFEQAAFNAEVGTITDPVKSQFGYHIIKVDNKTSEDYSSLDEVKNEVKRQLTALKQQEVYLNKAKDLSKEYKVEKFY</sequence>
<keyword evidence="1" id="KW-0413">Isomerase</keyword>
<accession>A0AC61MQ53</accession>
<proteinExistence type="predicted"/>
<dbReference type="EMBL" id="CP066744">
    <property type="protein sequence ID" value="QQK07483.1"/>
    <property type="molecule type" value="Genomic_DNA"/>
</dbReference>
<name>A0AC61MQ53_9FIRM</name>
<organism evidence="1 2">
    <name type="scientific">Miniphocaeibacter halophilus</name>
    <dbReference type="NCBI Taxonomy" id="2931922"/>
    <lineage>
        <taxon>Bacteria</taxon>
        <taxon>Bacillati</taxon>
        <taxon>Bacillota</taxon>
        <taxon>Tissierellia</taxon>
        <taxon>Tissierellales</taxon>
        <taxon>Peptoniphilaceae</taxon>
        <taxon>Miniphocaeibacter</taxon>
    </lineage>
</organism>
<keyword evidence="2" id="KW-1185">Reference proteome</keyword>
<protein>
    <submittedName>
        <fullName evidence="1">Peptidylprolyl isomerase</fullName>
    </submittedName>
</protein>
<evidence type="ECO:0000313" key="1">
    <source>
        <dbReference type="EMBL" id="QQK07483.1"/>
    </source>
</evidence>
<evidence type="ECO:0000313" key="2">
    <source>
        <dbReference type="Proteomes" id="UP000595814"/>
    </source>
</evidence>
<reference evidence="1 2" key="1">
    <citation type="journal article" date="2022" name="Int. J. Syst. Evol. Microbiol.">
        <title>Miniphocaeibacter halophilus sp. nov., an ammonium-tolerant acetate-producing bacterium isolated from a biogas system.</title>
        <authorList>
            <person name="Schnurer A."/>
            <person name="Singh A."/>
            <person name="Bi S."/>
            <person name="Qiao W."/>
            <person name="Westerholm M."/>
        </authorList>
    </citation>
    <scope>NUCLEOTIDE SEQUENCE [LARGE SCALE GENOMIC DNA]</scope>
    <source>
        <strain evidence="1 2">AMB_01</strain>
    </source>
</reference>
<gene>
    <name evidence="1" type="ORF">JFY71_09290</name>
</gene>